<dbReference type="Proteomes" id="UP000525298">
    <property type="component" value="Unassembled WGS sequence"/>
</dbReference>
<dbReference type="RefSeq" id="WP_181551077.1">
    <property type="nucleotide sequence ID" value="NZ_JACDUS010000004.1"/>
</dbReference>
<proteinExistence type="inferred from homology"/>
<dbReference type="NCBIfam" id="TIGR00755">
    <property type="entry name" value="ksgA"/>
    <property type="match status" value="1"/>
</dbReference>
<keyword evidence="3 7" id="KW-0489">Methyltransferase</keyword>
<dbReference type="GO" id="GO:0003723">
    <property type="term" value="F:RNA binding"/>
    <property type="evidence" value="ECO:0007669"/>
    <property type="project" value="UniProtKB-UniRule"/>
</dbReference>
<dbReference type="EMBL" id="JACDUS010000004">
    <property type="protein sequence ID" value="MBA2881415.1"/>
    <property type="molecule type" value="Genomic_DNA"/>
</dbReference>
<evidence type="ECO:0000256" key="6">
    <source>
        <dbReference type="ARBA" id="ARBA00022884"/>
    </source>
</evidence>
<protein>
    <recommendedName>
        <fullName evidence="7">Ribosomal RNA small subunit methyltransferase A</fullName>
        <ecNumber evidence="7">2.1.1.182</ecNumber>
    </recommendedName>
    <alternativeName>
        <fullName evidence="7">16S rRNA (adenine(1518)-N(6)/adenine(1519)-N(6))-dimethyltransferase</fullName>
    </alternativeName>
    <alternativeName>
        <fullName evidence="7">16S rRNA dimethyladenosine transferase</fullName>
    </alternativeName>
    <alternativeName>
        <fullName evidence="7">16S rRNA dimethylase</fullName>
    </alternativeName>
    <alternativeName>
        <fullName evidence="7">S-adenosylmethionine-6-N', N'-adenosyl(rRNA) dimethyltransferase</fullName>
    </alternativeName>
</protein>
<dbReference type="Gene3D" id="3.40.50.150">
    <property type="entry name" value="Vaccinia Virus protein VP39"/>
    <property type="match status" value="1"/>
</dbReference>
<evidence type="ECO:0000256" key="3">
    <source>
        <dbReference type="ARBA" id="ARBA00022603"/>
    </source>
</evidence>
<dbReference type="PROSITE" id="PS51689">
    <property type="entry name" value="SAM_RNA_A_N6_MT"/>
    <property type="match status" value="1"/>
</dbReference>
<dbReference type="SUPFAM" id="SSF53335">
    <property type="entry name" value="S-adenosyl-L-methionine-dependent methyltransferases"/>
    <property type="match status" value="1"/>
</dbReference>
<reference evidence="10 11" key="1">
    <citation type="submission" date="2020-07" db="EMBL/GenBank/DDBJ databases">
        <title>Genomic Encyclopedia of Type Strains, Phase IV (KMG-IV): sequencing the most valuable type-strain genomes for metagenomic binning, comparative biology and taxonomic classification.</title>
        <authorList>
            <person name="Goeker M."/>
        </authorList>
    </citation>
    <scope>NUCLEOTIDE SEQUENCE [LARGE SCALE GENOMIC DNA]</scope>
    <source>
        <strain evidence="10 11">DSM 17721</strain>
    </source>
</reference>
<evidence type="ECO:0000256" key="7">
    <source>
        <dbReference type="HAMAP-Rule" id="MF_00607"/>
    </source>
</evidence>
<feature type="binding site" evidence="7 8">
    <location>
        <position position="22"/>
    </location>
    <ligand>
        <name>S-adenosyl-L-methionine</name>
        <dbReference type="ChEBI" id="CHEBI:59789"/>
    </ligand>
</feature>
<dbReference type="EC" id="2.1.1.182" evidence="7"/>
<evidence type="ECO:0000256" key="4">
    <source>
        <dbReference type="ARBA" id="ARBA00022679"/>
    </source>
</evidence>
<dbReference type="GO" id="GO:0005829">
    <property type="term" value="C:cytosol"/>
    <property type="evidence" value="ECO:0007669"/>
    <property type="project" value="TreeGrafter"/>
</dbReference>
<dbReference type="InterPro" id="IPR029063">
    <property type="entry name" value="SAM-dependent_MTases_sf"/>
</dbReference>
<organism evidence="10 11">
    <name type="scientific">Desulfosalsimonas propionicica</name>
    <dbReference type="NCBI Taxonomy" id="332175"/>
    <lineage>
        <taxon>Bacteria</taxon>
        <taxon>Pseudomonadati</taxon>
        <taxon>Thermodesulfobacteriota</taxon>
        <taxon>Desulfobacteria</taxon>
        <taxon>Desulfobacterales</taxon>
        <taxon>Desulfosalsimonadaceae</taxon>
        <taxon>Desulfosalsimonas</taxon>
    </lineage>
</organism>
<keyword evidence="5 7" id="KW-0949">S-adenosyl-L-methionine</keyword>
<keyword evidence="2 7" id="KW-0698">rRNA processing</keyword>
<dbReference type="CDD" id="cd02440">
    <property type="entry name" value="AdoMet_MTases"/>
    <property type="match status" value="1"/>
</dbReference>
<sequence length="279" mass="30084">MTGPHRLLAASGLLPKKHMGQNFLADPSTAEMIVRRARLDNAVVVEIGAGVGALTLFAARAAKCVYAVEKDREIIDILRSVTDQAGVGNVDVRHDNIFDVDLDAIFRTEQEPLVVIGNLPYNISSQVIISLIFQRSIVSRAVLMLQAEMAQRLYAVAGTREYGRLSVMTQYCADVSRLARVRANQFYPRPRVDSEVVEMAFHSPRFPARNEAGLSAVVKAAFGQRRKTLKNALSGGGLGISGPGLLPILQAAGIDGARRAETLSVEEFVALSNAVGANS</sequence>
<keyword evidence="1 7" id="KW-0963">Cytoplasm</keyword>
<comment type="subcellular location">
    <subcellularLocation>
        <location evidence="7">Cytoplasm</location>
    </subcellularLocation>
</comment>
<dbReference type="GO" id="GO:0052908">
    <property type="term" value="F:16S rRNA (adenine(1518)-N(6)/adenine(1519)-N(6))-dimethyltransferase activity"/>
    <property type="evidence" value="ECO:0007669"/>
    <property type="project" value="UniProtKB-EC"/>
</dbReference>
<feature type="binding site" evidence="7 8">
    <location>
        <position position="118"/>
    </location>
    <ligand>
        <name>S-adenosyl-L-methionine</name>
        <dbReference type="ChEBI" id="CHEBI:59789"/>
    </ligand>
</feature>
<feature type="binding site" evidence="7 8">
    <location>
        <position position="69"/>
    </location>
    <ligand>
        <name>S-adenosyl-L-methionine</name>
        <dbReference type="ChEBI" id="CHEBI:59789"/>
    </ligand>
</feature>
<evidence type="ECO:0000256" key="2">
    <source>
        <dbReference type="ARBA" id="ARBA00022552"/>
    </source>
</evidence>
<comment type="similarity">
    <text evidence="7">Belongs to the class I-like SAM-binding methyltransferase superfamily. rRNA adenine N(6)-methyltransferase family. RsmA subfamily.</text>
</comment>
<evidence type="ECO:0000256" key="8">
    <source>
        <dbReference type="PROSITE-ProRule" id="PRU01026"/>
    </source>
</evidence>
<dbReference type="InterPro" id="IPR020596">
    <property type="entry name" value="rRNA_Ade_Mease_Trfase_CS"/>
</dbReference>
<dbReference type="InterPro" id="IPR020598">
    <property type="entry name" value="rRNA_Ade_methylase_Trfase_N"/>
</dbReference>
<dbReference type="SMART" id="SM00650">
    <property type="entry name" value="rADc"/>
    <property type="match status" value="1"/>
</dbReference>
<dbReference type="InterPro" id="IPR001737">
    <property type="entry name" value="KsgA/Erm"/>
</dbReference>
<dbReference type="InterPro" id="IPR011530">
    <property type="entry name" value="rRNA_adenine_dimethylase"/>
</dbReference>
<comment type="caution">
    <text evidence="7 8">Lacks conserved residue(s) required for the propagation of feature annotation.</text>
</comment>
<dbReference type="PANTHER" id="PTHR11727:SF7">
    <property type="entry name" value="DIMETHYLADENOSINE TRANSFERASE-RELATED"/>
    <property type="match status" value="1"/>
</dbReference>
<dbReference type="PROSITE" id="PS01131">
    <property type="entry name" value="RRNA_A_DIMETH"/>
    <property type="match status" value="1"/>
</dbReference>
<dbReference type="InterPro" id="IPR023165">
    <property type="entry name" value="rRNA_Ade_diMease-like_C"/>
</dbReference>
<keyword evidence="4 7" id="KW-0808">Transferase</keyword>
<dbReference type="Pfam" id="PF00398">
    <property type="entry name" value="RrnaAD"/>
    <property type="match status" value="1"/>
</dbReference>
<comment type="caution">
    <text evidence="10">The sequence shown here is derived from an EMBL/GenBank/DDBJ whole genome shotgun (WGS) entry which is preliminary data.</text>
</comment>
<gene>
    <name evidence="7" type="primary">rsmA</name>
    <name evidence="7" type="synonym">ksgA</name>
    <name evidence="10" type="ORF">HNR65_001742</name>
</gene>
<accession>A0A7W0C922</accession>
<evidence type="ECO:0000256" key="1">
    <source>
        <dbReference type="ARBA" id="ARBA00022490"/>
    </source>
</evidence>
<evidence type="ECO:0000313" key="11">
    <source>
        <dbReference type="Proteomes" id="UP000525298"/>
    </source>
</evidence>
<evidence type="ECO:0000313" key="10">
    <source>
        <dbReference type="EMBL" id="MBA2881415.1"/>
    </source>
</evidence>
<keyword evidence="6 7" id="KW-0694">RNA-binding</keyword>
<feature type="binding site" evidence="7 8">
    <location>
        <position position="48"/>
    </location>
    <ligand>
        <name>S-adenosyl-L-methionine</name>
        <dbReference type="ChEBI" id="CHEBI:59789"/>
    </ligand>
</feature>
<evidence type="ECO:0000259" key="9">
    <source>
        <dbReference type="SMART" id="SM00650"/>
    </source>
</evidence>
<comment type="function">
    <text evidence="7">Specifically dimethylates two adjacent adenosines (A1518 and A1519) in the loop of a conserved hairpin near the 3'-end of 16S rRNA in the 30S particle. May play a critical role in biogenesis of 30S subunits.</text>
</comment>
<dbReference type="Gene3D" id="1.10.8.100">
    <property type="entry name" value="Ribosomal RNA adenine dimethylase-like, domain 2"/>
    <property type="match status" value="1"/>
</dbReference>
<evidence type="ECO:0000256" key="5">
    <source>
        <dbReference type="ARBA" id="ARBA00022691"/>
    </source>
</evidence>
<dbReference type="HAMAP" id="MF_00607">
    <property type="entry name" value="16SrRNA_methyltr_A"/>
    <property type="match status" value="1"/>
</dbReference>
<feature type="binding site" evidence="7 8">
    <location>
        <position position="24"/>
    </location>
    <ligand>
        <name>S-adenosyl-L-methionine</name>
        <dbReference type="ChEBI" id="CHEBI:59789"/>
    </ligand>
</feature>
<feature type="domain" description="Ribosomal RNA adenine methylase transferase N-terminal" evidence="9">
    <location>
        <begin position="29"/>
        <end position="203"/>
    </location>
</feature>
<comment type="catalytic activity">
    <reaction evidence="7">
        <text>adenosine(1518)/adenosine(1519) in 16S rRNA + 4 S-adenosyl-L-methionine = N(6)-dimethyladenosine(1518)/N(6)-dimethyladenosine(1519) in 16S rRNA + 4 S-adenosyl-L-homocysteine + 4 H(+)</text>
        <dbReference type="Rhea" id="RHEA:19609"/>
        <dbReference type="Rhea" id="RHEA-COMP:10232"/>
        <dbReference type="Rhea" id="RHEA-COMP:10233"/>
        <dbReference type="ChEBI" id="CHEBI:15378"/>
        <dbReference type="ChEBI" id="CHEBI:57856"/>
        <dbReference type="ChEBI" id="CHEBI:59789"/>
        <dbReference type="ChEBI" id="CHEBI:74411"/>
        <dbReference type="ChEBI" id="CHEBI:74493"/>
        <dbReference type="EC" id="2.1.1.182"/>
    </reaction>
</comment>
<keyword evidence="11" id="KW-1185">Reference proteome</keyword>
<dbReference type="AlphaFoldDB" id="A0A7W0C922"/>
<dbReference type="PANTHER" id="PTHR11727">
    <property type="entry name" value="DIMETHYLADENOSINE TRANSFERASE"/>
    <property type="match status" value="1"/>
</dbReference>
<name>A0A7W0C922_9BACT</name>